<keyword evidence="2" id="KW-1185">Reference proteome</keyword>
<dbReference type="AlphaFoldDB" id="A0A846HB21"/>
<dbReference type="Gene3D" id="2.80.10.50">
    <property type="match status" value="1"/>
</dbReference>
<name>A0A846HB21_9CYAN</name>
<comment type="caution">
    <text evidence="1">The sequence shown here is derived from an EMBL/GenBank/DDBJ whole genome shotgun (WGS) entry which is preliminary data.</text>
</comment>
<accession>A0A846HB21</accession>
<gene>
    <name evidence="1" type="ORF">PI95_013995</name>
</gene>
<proteinExistence type="predicted"/>
<sequence>MYGKTYHIQNGYANWGGGYLDTCNHAAGNKYDVSTANTPTRAQGTGTWKIVSASGKQNGTPVLVGDNIYLQNQYQGDGGYLDTCNNATTGNKYDVSTANTPTRAQGTGTWKIISSGKQNGTPVLLNDDIYLQNQYQGDGGYLDTRNQATGNKYDVSTSNTKERDNGSTHWRFIDL</sequence>
<reference evidence="1 2" key="1">
    <citation type="journal article" date="2015" name="Genome Announc.">
        <title>Draft Genome Sequence of Cyanobacterium Hassallia byssoidea Strain VB512170, Isolated from Monuments in India.</title>
        <authorList>
            <person name="Singh D."/>
            <person name="Chandrababunaidu M.M."/>
            <person name="Panda A."/>
            <person name="Sen D."/>
            <person name="Bhattacharyya S."/>
            <person name="Adhikary S.P."/>
            <person name="Tripathy S."/>
        </authorList>
    </citation>
    <scope>NUCLEOTIDE SEQUENCE [LARGE SCALE GENOMIC DNA]</scope>
    <source>
        <strain evidence="1 2">VB512170</strain>
    </source>
</reference>
<evidence type="ECO:0008006" key="3">
    <source>
        <dbReference type="Google" id="ProtNLM"/>
    </source>
</evidence>
<protein>
    <recommendedName>
        <fullName evidence="3">Ricin B lectin domain-containing protein</fullName>
    </recommendedName>
</protein>
<dbReference type="Proteomes" id="UP000031549">
    <property type="component" value="Unassembled WGS sequence"/>
</dbReference>
<dbReference type="EMBL" id="JTCM02000026">
    <property type="protein sequence ID" value="NEU73641.1"/>
    <property type="molecule type" value="Genomic_DNA"/>
</dbReference>
<evidence type="ECO:0000313" key="2">
    <source>
        <dbReference type="Proteomes" id="UP000031549"/>
    </source>
</evidence>
<organism evidence="1 2">
    <name type="scientific">Hassallia byssoidea VB512170</name>
    <dbReference type="NCBI Taxonomy" id="1304833"/>
    <lineage>
        <taxon>Bacteria</taxon>
        <taxon>Bacillati</taxon>
        <taxon>Cyanobacteriota</taxon>
        <taxon>Cyanophyceae</taxon>
        <taxon>Nostocales</taxon>
        <taxon>Tolypothrichaceae</taxon>
        <taxon>Hassallia</taxon>
    </lineage>
</organism>
<evidence type="ECO:0000313" key="1">
    <source>
        <dbReference type="EMBL" id="NEU73641.1"/>
    </source>
</evidence>